<dbReference type="Proteomes" id="UP000789396">
    <property type="component" value="Unassembled WGS sequence"/>
</dbReference>
<evidence type="ECO:0000313" key="2">
    <source>
        <dbReference type="Proteomes" id="UP000789396"/>
    </source>
</evidence>
<proteinExistence type="predicted"/>
<sequence>DIFERLELKEEQFSVFESATEQNMGRLRESVLEVDNSLVLEDTSKKYIENKLRPFSDPISKVNKDHYMQFCKIYGREISEKYCSSLLQKAISPSTTMTNNLGVNDNGDDFIDVNDIDDVDNIDDVNNIDDVDDIIDMEDENKFINELSTEQQNEANDLSLEALFKRVFINAKLTCSTPMEVPYFSSRLYPDVCFHCGNIKILSPTPAS</sequence>
<dbReference type="AlphaFoldDB" id="A0A9N9DIW5"/>
<keyword evidence="2" id="KW-1185">Reference proteome</keyword>
<feature type="non-terminal residue" evidence="1">
    <location>
        <position position="1"/>
    </location>
</feature>
<reference evidence="1" key="1">
    <citation type="submission" date="2021-06" db="EMBL/GenBank/DDBJ databases">
        <authorList>
            <person name="Kallberg Y."/>
            <person name="Tangrot J."/>
            <person name="Rosling A."/>
        </authorList>
    </citation>
    <scope>NUCLEOTIDE SEQUENCE</scope>
    <source>
        <strain evidence="1">IN212</strain>
    </source>
</reference>
<comment type="caution">
    <text evidence="1">The sequence shown here is derived from an EMBL/GenBank/DDBJ whole genome shotgun (WGS) entry which is preliminary data.</text>
</comment>
<dbReference type="EMBL" id="CAJVPZ010012239">
    <property type="protein sequence ID" value="CAG8637927.1"/>
    <property type="molecule type" value="Genomic_DNA"/>
</dbReference>
<evidence type="ECO:0000313" key="1">
    <source>
        <dbReference type="EMBL" id="CAG8637927.1"/>
    </source>
</evidence>
<dbReference type="OrthoDB" id="2440780at2759"/>
<accession>A0A9N9DIW5</accession>
<organism evidence="1 2">
    <name type="scientific">Racocetra fulgida</name>
    <dbReference type="NCBI Taxonomy" id="60492"/>
    <lineage>
        <taxon>Eukaryota</taxon>
        <taxon>Fungi</taxon>
        <taxon>Fungi incertae sedis</taxon>
        <taxon>Mucoromycota</taxon>
        <taxon>Glomeromycotina</taxon>
        <taxon>Glomeromycetes</taxon>
        <taxon>Diversisporales</taxon>
        <taxon>Gigasporaceae</taxon>
        <taxon>Racocetra</taxon>
    </lineage>
</organism>
<gene>
    <name evidence="1" type="ORF">RFULGI_LOCUS7968</name>
</gene>
<protein>
    <submittedName>
        <fullName evidence="1">5692_t:CDS:1</fullName>
    </submittedName>
</protein>
<name>A0A9N9DIW5_9GLOM</name>